<evidence type="ECO:0000256" key="1">
    <source>
        <dbReference type="SAM" id="MobiDB-lite"/>
    </source>
</evidence>
<reference evidence="2" key="1">
    <citation type="submission" date="2016-10" db="EMBL/GenBank/DDBJ databases">
        <authorList>
            <person name="Varghese N."/>
            <person name="Submissions S."/>
        </authorList>
    </citation>
    <scope>NUCLEOTIDE SEQUENCE [LARGE SCALE GENOMIC DNA]</scope>
    <source>
        <strain evidence="2">DSM 22082</strain>
    </source>
</reference>
<evidence type="ECO:0000313" key="3">
    <source>
        <dbReference type="Proteomes" id="UP000199700"/>
    </source>
</evidence>
<sequence>MSGRPIHSECTRESMIWTALASQLAEVLLAAGVLAAGELDVDEDESDELDDSFGAPDAFDESGEEFEEEETVLELLARESVA</sequence>
<protein>
    <submittedName>
        <fullName evidence="2">Uncharacterized protein</fullName>
    </submittedName>
</protein>
<evidence type="ECO:0000313" key="2">
    <source>
        <dbReference type="EMBL" id="SDS71284.1"/>
    </source>
</evidence>
<feature type="region of interest" description="Disordered" evidence="1">
    <location>
        <begin position="42"/>
        <end position="70"/>
    </location>
</feature>
<gene>
    <name evidence="2" type="ORF">SAMN04489751_2663</name>
</gene>
<dbReference type="EMBL" id="LT629739">
    <property type="protein sequence ID" value="SDS71284.1"/>
    <property type="molecule type" value="Genomic_DNA"/>
</dbReference>
<name>A0A1H1UFH7_BRESA</name>
<keyword evidence="3" id="KW-1185">Reference proteome</keyword>
<proteinExistence type="predicted"/>
<feature type="compositionally biased region" description="Acidic residues" evidence="1">
    <location>
        <begin position="58"/>
        <end position="70"/>
    </location>
</feature>
<accession>A0A1H1UFH7</accession>
<dbReference type="Proteomes" id="UP000199700">
    <property type="component" value="Chromosome"/>
</dbReference>
<feature type="compositionally biased region" description="Acidic residues" evidence="1">
    <location>
        <begin position="42"/>
        <end position="51"/>
    </location>
</feature>
<organism evidence="2 3">
    <name type="scientific">Brevibacterium sandarakinum</name>
    <dbReference type="NCBI Taxonomy" id="629680"/>
    <lineage>
        <taxon>Bacteria</taxon>
        <taxon>Bacillati</taxon>
        <taxon>Actinomycetota</taxon>
        <taxon>Actinomycetes</taxon>
        <taxon>Micrococcales</taxon>
        <taxon>Brevibacteriaceae</taxon>
        <taxon>Brevibacterium</taxon>
    </lineage>
</organism>
<dbReference type="AlphaFoldDB" id="A0A1H1UFH7"/>